<dbReference type="PANTHER" id="PTHR32039:SF7">
    <property type="entry name" value="COMPETENCE PROTEIN COMM"/>
    <property type="match status" value="1"/>
</dbReference>
<dbReference type="PANTHER" id="PTHR32039">
    <property type="entry name" value="MAGNESIUM-CHELATASE SUBUNIT CHLI"/>
    <property type="match status" value="1"/>
</dbReference>
<evidence type="ECO:0000256" key="1">
    <source>
        <dbReference type="ARBA" id="ARBA00006354"/>
    </source>
</evidence>
<dbReference type="GO" id="GO:0005524">
    <property type="term" value="F:ATP binding"/>
    <property type="evidence" value="ECO:0007669"/>
    <property type="project" value="InterPro"/>
</dbReference>
<dbReference type="InterPro" id="IPR025158">
    <property type="entry name" value="Mg_chelat-rel_C"/>
</dbReference>
<dbReference type="InterPro" id="IPR045006">
    <property type="entry name" value="CHLI-like"/>
</dbReference>
<dbReference type="InterPro" id="IPR020568">
    <property type="entry name" value="Ribosomal_Su5_D2-typ_SF"/>
</dbReference>
<gene>
    <name evidence="3" type="ORF">A2V68_00025</name>
</gene>
<dbReference type="Proteomes" id="UP000176651">
    <property type="component" value="Unassembled WGS sequence"/>
</dbReference>
<evidence type="ECO:0000313" key="3">
    <source>
        <dbReference type="EMBL" id="OGB73992.1"/>
    </source>
</evidence>
<dbReference type="Pfam" id="PF13335">
    <property type="entry name" value="Mg_chelatase_C"/>
    <property type="match status" value="1"/>
</dbReference>
<feature type="domain" description="AAA+ ATPase" evidence="2">
    <location>
        <begin position="212"/>
        <end position="395"/>
    </location>
</feature>
<accession>A0A1F4NSX3</accession>
<dbReference type="InterPro" id="IPR000523">
    <property type="entry name" value="Mg_chelatse_chII-like_cat_dom"/>
</dbReference>
<dbReference type="Pfam" id="PF13541">
    <property type="entry name" value="ChlI"/>
    <property type="match status" value="1"/>
</dbReference>
<dbReference type="NCBIfam" id="TIGR00368">
    <property type="entry name" value="YifB family Mg chelatase-like AAA ATPase"/>
    <property type="match status" value="1"/>
</dbReference>
<reference evidence="3 4" key="1">
    <citation type="journal article" date="2016" name="Nat. Commun.">
        <title>Thousands of microbial genomes shed light on interconnected biogeochemical processes in an aquifer system.</title>
        <authorList>
            <person name="Anantharaman K."/>
            <person name="Brown C.T."/>
            <person name="Hug L.A."/>
            <person name="Sharon I."/>
            <person name="Castelle C.J."/>
            <person name="Probst A.J."/>
            <person name="Thomas B.C."/>
            <person name="Singh A."/>
            <person name="Wilkins M.J."/>
            <person name="Karaoz U."/>
            <person name="Brodie E.L."/>
            <person name="Williams K.H."/>
            <person name="Hubbard S.S."/>
            <person name="Banfield J.F."/>
        </authorList>
    </citation>
    <scope>NUCLEOTIDE SEQUENCE [LARGE SCALE GENOMIC DNA]</scope>
</reference>
<protein>
    <submittedName>
        <fullName evidence="3">Magnesium chelatase</fullName>
    </submittedName>
</protein>
<dbReference type="InterPro" id="IPR004482">
    <property type="entry name" value="Mg_chelat-rel"/>
</dbReference>
<dbReference type="SMART" id="SM00382">
    <property type="entry name" value="AAA"/>
    <property type="match status" value="1"/>
</dbReference>
<organism evidence="3 4">
    <name type="scientific">candidate division Kazan bacterium RBG_13_50_9</name>
    <dbReference type="NCBI Taxonomy" id="1798535"/>
    <lineage>
        <taxon>Bacteria</taxon>
        <taxon>Bacteria division Kazan-3B-28</taxon>
    </lineage>
</organism>
<evidence type="ECO:0000313" key="4">
    <source>
        <dbReference type="Proteomes" id="UP000176651"/>
    </source>
</evidence>
<dbReference type="EMBL" id="META01000007">
    <property type="protein sequence ID" value="OGB73992.1"/>
    <property type="molecule type" value="Genomic_DNA"/>
</dbReference>
<dbReference type="STRING" id="1798535.A2V68_00025"/>
<dbReference type="SUPFAM" id="SSF54211">
    <property type="entry name" value="Ribosomal protein S5 domain 2-like"/>
    <property type="match status" value="1"/>
</dbReference>
<dbReference type="InterPro" id="IPR027417">
    <property type="entry name" value="P-loop_NTPase"/>
</dbReference>
<dbReference type="Gene3D" id="3.30.230.10">
    <property type="match status" value="1"/>
</dbReference>
<dbReference type="Pfam" id="PF01078">
    <property type="entry name" value="Mg_chelatase"/>
    <property type="match status" value="1"/>
</dbReference>
<dbReference type="InterPro" id="IPR014721">
    <property type="entry name" value="Ribsml_uS5_D2-typ_fold_subgr"/>
</dbReference>
<comment type="caution">
    <text evidence="3">The sequence shown here is derived from an EMBL/GenBank/DDBJ whole genome shotgun (WGS) entry which is preliminary data.</text>
</comment>
<dbReference type="InterPro" id="IPR003593">
    <property type="entry name" value="AAA+_ATPase"/>
</dbReference>
<dbReference type="Gene3D" id="3.40.50.300">
    <property type="entry name" value="P-loop containing nucleotide triphosphate hydrolases"/>
    <property type="match status" value="1"/>
</dbReference>
<name>A0A1F4NSX3_UNCK3</name>
<dbReference type="AlphaFoldDB" id="A0A1F4NSX3"/>
<evidence type="ECO:0000259" key="2">
    <source>
        <dbReference type="SMART" id="SM00382"/>
    </source>
</evidence>
<proteinExistence type="inferred from homology"/>
<dbReference type="SUPFAM" id="SSF52540">
    <property type="entry name" value="P-loop containing nucleoside triphosphate hydrolases"/>
    <property type="match status" value="1"/>
</dbReference>
<sequence>MALAQIQSGATVGLRAQPVTVEVDLSSGLPSFLIVGLPDKAVEEARERVRSAIKNSNVIFPSRKITVNLAPADIRKEGPAYDLPIAVGILLAGGQIYPSEDALFFGELALNGNVRSISGAILFATMAKERGVSTIFVPSANAIEAALVEGIKVIPVDSLKNLISHLRRETTILARPLTTVRLDRSTIDSPNDMKYIAGQSHAKRALEIAAAGRHNIIMTGPPGSGKTMLAKALITILPPLALDEVLEVTKIHSISGLLPGDHPLILQRPFRSPHHTASAVAISGGGNWPKPGEISLAHKGVLFLDELPEFPRQVLDVLRQPIEDKVVHVARVATSCTFPANFMLVAAQNPCPCGFWGDPKKSCTCTAGQIQNYQKKVSGPLLDRIDLNINVGRISYEKLASDELAESSRSIRERVILAQTIQQERFANSSTGNNAEMSTEELKRFCALDETGHKLMQAAVDRLNLSGRAYTRTLKVARTIADLDNSPNIRDQHLAEALSYRLESVLELHPTY</sequence>
<comment type="similarity">
    <text evidence="1">Belongs to the Mg-chelatase subunits D/I family. ComM subfamily.</text>
</comment>